<feature type="transmembrane region" description="Helical" evidence="14">
    <location>
        <begin position="94"/>
        <end position="123"/>
    </location>
</feature>
<dbReference type="SMART" id="SM00065">
    <property type="entry name" value="GAF"/>
    <property type="match status" value="1"/>
</dbReference>
<dbReference type="InterPro" id="IPR050640">
    <property type="entry name" value="Bact_2-comp_sensor_kinase"/>
</dbReference>
<feature type="transmembrane region" description="Helical" evidence="14">
    <location>
        <begin position="12"/>
        <end position="32"/>
    </location>
</feature>
<dbReference type="PROSITE" id="PS50109">
    <property type="entry name" value="HIS_KIN"/>
    <property type="match status" value="1"/>
</dbReference>
<dbReference type="InterPro" id="IPR005467">
    <property type="entry name" value="His_kinase_dom"/>
</dbReference>
<dbReference type="Pfam" id="PF07694">
    <property type="entry name" value="5TM-5TMR_LYT"/>
    <property type="match status" value="1"/>
</dbReference>
<dbReference type="InterPro" id="IPR029016">
    <property type="entry name" value="GAF-like_dom_sf"/>
</dbReference>
<evidence type="ECO:0000256" key="10">
    <source>
        <dbReference type="ARBA" id="ARBA00022840"/>
    </source>
</evidence>
<dbReference type="InterPro" id="IPR036890">
    <property type="entry name" value="HATPase_C_sf"/>
</dbReference>
<feature type="transmembrane region" description="Helical" evidence="14">
    <location>
        <begin position="129"/>
        <end position="152"/>
    </location>
</feature>
<dbReference type="PANTHER" id="PTHR34220">
    <property type="entry name" value="SENSOR HISTIDINE KINASE YPDA"/>
    <property type="match status" value="1"/>
</dbReference>
<evidence type="ECO:0000256" key="4">
    <source>
        <dbReference type="ARBA" id="ARBA00022475"/>
    </source>
</evidence>
<keyword evidence="4" id="KW-1003">Cell membrane</keyword>
<evidence type="ECO:0000256" key="2">
    <source>
        <dbReference type="ARBA" id="ARBA00004651"/>
    </source>
</evidence>
<proteinExistence type="predicted"/>
<keyword evidence="9 16" id="KW-0418">Kinase</keyword>
<feature type="transmembrane region" description="Helical" evidence="14">
    <location>
        <begin position="52"/>
        <end position="73"/>
    </location>
</feature>
<gene>
    <name evidence="16" type="ORF">JOD01_000063</name>
</gene>
<dbReference type="GO" id="GO:0000155">
    <property type="term" value="F:phosphorelay sensor kinase activity"/>
    <property type="evidence" value="ECO:0007669"/>
    <property type="project" value="InterPro"/>
</dbReference>
<dbReference type="Pfam" id="PF06580">
    <property type="entry name" value="His_kinase"/>
    <property type="match status" value="1"/>
</dbReference>
<dbReference type="GO" id="GO:0005886">
    <property type="term" value="C:plasma membrane"/>
    <property type="evidence" value="ECO:0007669"/>
    <property type="project" value="UniProtKB-SubCell"/>
</dbReference>
<dbReference type="PANTHER" id="PTHR34220:SF7">
    <property type="entry name" value="SENSOR HISTIDINE KINASE YPDA"/>
    <property type="match status" value="1"/>
</dbReference>
<dbReference type="SMART" id="SM00387">
    <property type="entry name" value="HATPase_c"/>
    <property type="match status" value="1"/>
</dbReference>
<reference evidence="16" key="1">
    <citation type="submission" date="2021-01" db="EMBL/GenBank/DDBJ databases">
        <title>Genomic Encyclopedia of Type Strains, Phase IV (KMG-IV): sequencing the most valuable type-strain genomes for metagenomic binning, comparative biology and taxonomic classification.</title>
        <authorList>
            <person name="Goeker M."/>
        </authorList>
    </citation>
    <scope>NUCLEOTIDE SEQUENCE</scope>
    <source>
        <strain evidence="16">DSM 25523</strain>
    </source>
</reference>
<comment type="subcellular location">
    <subcellularLocation>
        <location evidence="2">Cell membrane</location>
        <topology evidence="2">Multi-pass membrane protein</topology>
    </subcellularLocation>
</comment>
<keyword evidence="17" id="KW-1185">Reference proteome</keyword>
<keyword evidence="5" id="KW-0597">Phosphoprotein</keyword>
<keyword evidence="11 14" id="KW-1133">Transmembrane helix</keyword>
<dbReference type="GO" id="GO:0071555">
    <property type="term" value="P:cell wall organization"/>
    <property type="evidence" value="ECO:0007669"/>
    <property type="project" value="InterPro"/>
</dbReference>
<keyword evidence="13 14" id="KW-0472">Membrane</keyword>
<evidence type="ECO:0000259" key="15">
    <source>
        <dbReference type="PROSITE" id="PS50109"/>
    </source>
</evidence>
<evidence type="ECO:0000256" key="11">
    <source>
        <dbReference type="ARBA" id="ARBA00022989"/>
    </source>
</evidence>
<protein>
    <recommendedName>
        <fullName evidence="3">histidine kinase</fullName>
        <ecNumber evidence="3">2.7.13.3</ecNumber>
    </recommendedName>
</protein>
<keyword evidence="12" id="KW-0902">Two-component regulatory system</keyword>
<organism evidence="16 17">
    <name type="scientific">Brevibacillus fulvus</name>
    <dbReference type="NCBI Taxonomy" id="1125967"/>
    <lineage>
        <taxon>Bacteria</taxon>
        <taxon>Bacillati</taxon>
        <taxon>Bacillota</taxon>
        <taxon>Bacilli</taxon>
        <taxon>Bacillales</taxon>
        <taxon>Paenibacillaceae</taxon>
        <taxon>Brevibacillus</taxon>
    </lineage>
</organism>
<evidence type="ECO:0000256" key="12">
    <source>
        <dbReference type="ARBA" id="ARBA00023012"/>
    </source>
</evidence>
<evidence type="ECO:0000256" key="5">
    <source>
        <dbReference type="ARBA" id="ARBA00022553"/>
    </source>
</evidence>
<dbReference type="AlphaFoldDB" id="A0A938XYZ8"/>
<feature type="domain" description="Histidine kinase" evidence="15">
    <location>
        <begin position="396"/>
        <end position="589"/>
    </location>
</feature>
<name>A0A938XYZ8_9BACL</name>
<dbReference type="InterPro" id="IPR011620">
    <property type="entry name" value="Sig_transdc_His_kinase_LytS_TM"/>
</dbReference>
<keyword evidence="7 14" id="KW-0812">Transmembrane</keyword>
<dbReference type="EMBL" id="JAFBEB010000001">
    <property type="protein sequence ID" value="MBM7588477.1"/>
    <property type="molecule type" value="Genomic_DNA"/>
</dbReference>
<evidence type="ECO:0000256" key="14">
    <source>
        <dbReference type="SAM" id="Phobius"/>
    </source>
</evidence>
<dbReference type="Pfam" id="PF02518">
    <property type="entry name" value="HATPase_c"/>
    <property type="match status" value="1"/>
</dbReference>
<evidence type="ECO:0000256" key="8">
    <source>
        <dbReference type="ARBA" id="ARBA00022741"/>
    </source>
</evidence>
<comment type="catalytic activity">
    <reaction evidence="1">
        <text>ATP + protein L-histidine = ADP + protein N-phospho-L-histidine.</text>
        <dbReference type="EC" id="2.7.13.3"/>
    </reaction>
</comment>
<evidence type="ECO:0000313" key="17">
    <source>
        <dbReference type="Proteomes" id="UP000717624"/>
    </source>
</evidence>
<sequence length="599" mass="65318">MLAERKEKTGLQALTLLLFERMGILLTLTFILTRIPLFRQLLDREVRISTAVSFSLVFGLFGIAGTYAGVIVADEQLMPAFWMEPLNRDEVIANSTLVGVVIGGLLGGPIVGLGAGFIAGIHALGMGGAAAAAMGLSAPLTGLLAGYVARFFSQERVISPSKAIFIGMFAPILQMALILILTNPPEIARQIVNEIGIPMVLTNSISIAIFTTMIRVALQEEERSAAIETERALKIAELLLPHLKQGLSPQTAETVANLLRKELKAAAVAVSDQQQFLAHVGLEAGHHLRGQRLDSELARRALSSGHVQVGLSREQLACPRKDCQLAASILIPIKEAGTTVGLLVLYYKRPEQIRKVEEVLAVGLSNLLSNQLTLDIAEKMVNLMREAELRMLQAQINPHFLFNTLNSIVTLIRVDPDLARHMTIQLASYMRLTIRITASQLIPLHQELDHLQAYVDIIKVRFAEQLTITCQFASERLDVFIPPGTLQPLVENCIQHGLRKVTSGGWIGITVRTKRSGVEIRIEDNGTGIPGEIRNQLGQAPIKSTTGNGIGVYNVNQRLIRLLGPQAHLRFKNKPDGGALIAFTIPRGGKMVDHTRSDS</sequence>
<dbReference type="SUPFAM" id="SSF55874">
    <property type="entry name" value="ATPase domain of HSP90 chaperone/DNA topoisomerase II/histidine kinase"/>
    <property type="match status" value="1"/>
</dbReference>
<dbReference type="InterPro" id="IPR003018">
    <property type="entry name" value="GAF"/>
</dbReference>
<evidence type="ECO:0000256" key="6">
    <source>
        <dbReference type="ARBA" id="ARBA00022679"/>
    </source>
</evidence>
<dbReference type="EC" id="2.7.13.3" evidence="3"/>
<dbReference type="Proteomes" id="UP000717624">
    <property type="component" value="Unassembled WGS sequence"/>
</dbReference>
<evidence type="ECO:0000313" key="16">
    <source>
        <dbReference type="EMBL" id="MBM7588477.1"/>
    </source>
</evidence>
<evidence type="ECO:0000256" key="9">
    <source>
        <dbReference type="ARBA" id="ARBA00022777"/>
    </source>
</evidence>
<evidence type="ECO:0000256" key="1">
    <source>
        <dbReference type="ARBA" id="ARBA00000085"/>
    </source>
</evidence>
<accession>A0A938XYZ8</accession>
<dbReference type="Gene3D" id="3.30.565.10">
    <property type="entry name" value="Histidine kinase-like ATPase, C-terminal domain"/>
    <property type="match status" value="1"/>
</dbReference>
<dbReference type="InterPro" id="IPR003594">
    <property type="entry name" value="HATPase_dom"/>
</dbReference>
<evidence type="ECO:0000256" key="13">
    <source>
        <dbReference type="ARBA" id="ARBA00023136"/>
    </source>
</evidence>
<keyword evidence="10" id="KW-0067">ATP-binding</keyword>
<comment type="caution">
    <text evidence="16">The sequence shown here is derived from an EMBL/GenBank/DDBJ whole genome shotgun (WGS) entry which is preliminary data.</text>
</comment>
<dbReference type="RefSeq" id="WP_239565100.1">
    <property type="nucleotide sequence ID" value="NZ_BAABIN010000009.1"/>
</dbReference>
<dbReference type="Gene3D" id="3.30.450.40">
    <property type="match status" value="1"/>
</dbReference>
<dbReference type="InterPro" id="IPR010559">
    <property type="entry name" value="Sig_transdc_His_kin_internal"/>
</dbReference>
<feature type="transmembrane region" description="Helical" evidence="14">
    <location>
        <begin position="164"/>
        <end position="183"/>
    </location>
</feature>
<dbReference type="GO" id="GO:0005524">
    <property type="term" value="F:ATP binding"/>
    <property type="evidence" value="ECO:0007669"/>
    <property type="project" value="UniProtKB-KW"/>
</dbReference>
<keyword evidence="6 16" id="KW-0808">Transferase</keyword>
<evidence type="ECO:0000256" key="3">
    <source>
        <dbReference type="ARBA" id="ARBA00012438"/>
    </source>
</evidence>
<keyword evidence="8" id="KW-0547">Nucleotide-binding</keyword>
<evidence type="ECO:0000256" key="7">
    <source>
        <dbReference type="ARBA" id="ARBA00022692"/>
    </source>
</evidence>